<dbReference type="RefSeq" id="WP_034809555.1">
    <property type="nucleotide sequence ID" value="NZ_AWSA01000063.1"/>
</dbReference>
<proteinExistence type="predicted"/>
<organism evidence="1 2">
    <name type="scientific">Intrasporangium oryzae NRRL B-24470</name>
    <dbReference type="NCBI Taxonomy" id="1386089"/>
    <lineage>
        <taxon>Bacteria</taxon>
        <taxon>Bacillati</taxon>
        <taxon>Actinomycetota</taxon>
        <taxon>Actinomycetes</taxon>
        <taxon>Micrococcales</taxon>
        <taxon>Intrasporangiaceae</taxon>
        <taxon>Intrasporangium</taxon>
    </lineage>
</organism>
<reference evidence="1 2" key="1">
    <citation type="submission" date="2013-08" db="EMBL/GenBank/DDBJ databases">
        <title>Intrasporangium oryzae NRRL B-24470.</title>
        <authorList>
            <person name="Liu H."/>
            <person name="Wang G."/>
        </authorList>
    </citation>
    <scope>NUCLEOTIDE SEQUENCE [LARGE SCALE GENOMIC DNA]</scope>
    <source>
        <strain evidence="1 2">NRRL B-24470</strain>
    </source>
</reference>
<evidence type="ECO:0000313" key="2">
    <source>
        <dbReference type="Proteomes" id="UP000019489"/>
    </source>
</evidence>
<dbReference type="Pfam" id="PF13830">
    <property type="entry name" value="DUF4192"/>
    <property type="match status" value="1"/>
</dbReference>
<dbReference type="InterPro" id="IPR025447">
    <property type="entry name" value="DUF4192"/>
</dbReference>
<dbReference type="Proteomes" id="UP000019489">
    <property type="component" value="Unassembled WGS sequence"/>
</dbReference>
<comment type="caution">
    <text evidence="1">The sequence shown here is derived from an EMBL/GenBank/DDBJ whole genome shotgun (WGS) entry which is preliminary data.</text>
</comment>
<gene>
    <name evidence="1" type="ORF">N865_19640</name>
</gene>
<sequence length="99" mass="10769">MGTTTLRLRSPGELITAIPYLLGFEPARSLVAVALKDGRLGLTSRIDLPDPGEPGRAARVLMPALRRENPDQVILIGYEDTRTALSWSVAWLRGLTTDA</sequence>
<protein>
    <submittedName>
        <fullName evidence="1">Uncharacterized protein</fullName>
    </submittedName>
</protein>
<evidence type="ECO:0000313" key="1">
    <source>
        <dbReference type="EMBL" id="EWS99935.1"/>
    </source>
</evidence>
<name>W9G1G8_9MICO</name>
<accession>W9G1G8</accession>
<dbReference type="AlphaFoldDB" id="W9G1G8"/>
<dbReference type="EMBL" id="AWSA01000063">
    <property type="protein sequence ID" value="EWS99935.1"/>
    <property type="molecule type" value="Genomic_DNA"/>
</dbReference>
<keyword evidence="2" id="KW-1185">Reference proteome</keyword>